<reference evidence="4" key="1">
    <citation type="journal article" date="2019" name="Int. J. Syst. Evol. Microbiol.">
        <title>The Global Catalogue of Microorganisms (GCM) 10K type strain sequencing project: providing services to taxonomists for standard genome sequencing and annotation.</title>
        <authorList>
            <consortium name="The Broad Institute Genomics Platform"/>
            <consortium name="The Broad Institute Genome Sequencing Center for Infectious Disease"/>
            <person name="Wu L."/>
            <person name="Ma J."/>
        </authorList>
    </citation>
    <scope>NUCLEOTIDE SEQUENCE [LARGE SCALE GENOMIC DNA]</scope>
    <source>
        <strain evidence="4">CGMCC 1.12477</strain>
    </source>
</reference>
<dbReference type="EMBL" id="JBHUGD010000003">
    <property type="protein sequence ID" value="MFD1947183.1"/>
    <property type="molecule type" value="Genomic_DNA"/>
</dbReference>
<dbReference type="InterPro" id="IPR029063">
    <property type="entry name" value="SAM-dependent_MTases_sf"/>
</dbReference>
<name>A0ABW4TNY1_9ACTN</name>
<evidence type="ECO:0000313" key="3">
    <source>
        <dbReference type="EMBL" id="MFD1947183.1"/>
    </source>
</evidence>
<gene>
    <name evidence="3" type="ORF">ACFSDE_10300</name>
</gene>
<dbReference type="CDD" id="cd02440">
    <property type="entry name" value="AdoMet_MTases"/>
    <property type="match status" value="1"/>
</dbReference>
<evidence type="ECO:0000313" key="4">
    <source>
        <dbReference type="Proteomes" id="UP001597351"/>
    </source>
</evidence>
<evidence type="ECO:0000259" key="2">
    <source>
        <dbReference type="Pfam" id="PF13649"/>
    </source>
</evidence>
<dbReference type="InterPro" id="IPR024078">
    <property type="entry name" value="LmbE-like_dom_sf"/>
</dbReference>
<proteinExistence type="predicted"/>
<dbReference type="PANTHER" id="PTHR12993">
    <property type="entry name" value="N-ACETYLGLUCOSAMINYL-PHOSPHATIDYLINOSITOL DE-N-ACETYLASE-RELATED"/>
    <property type="match status" value="1"/>
</dbReference>
<dbReference type="InterPro" id="IPR041698">
    <property type="entry name" value="Methyltransf_25"/>
</dbReference>
<evidence type="ECO:0000256" key="1">
    <source>
        <dbReference type="ARBA" id="ARBA00022833"/>
    </source>
</evidence>
<organism evidence="3 4">
    <name type="scientific">Nocardioides aestuarii</name>
    <dbReference type="NCBI Taxonomy" id="252231"/>
    <lineage>
        <taxon>Bacteria</taxon>
        <taxon>Bacillati</taxon>
        <taxon>Actinomycetota</taxon>
        <taxon>Actinomycetes</taxon>
        <taxon>Propionibacteriales</taxon>
        <taxon>Nocardioidaceae</taxon>
        <taxon>Nocardioides</taxon>
    </lineage>
</organism>
<comment type="caution">
    <text evidence="3">The sequence shown here is derived from an EMBL/GenBank/DDBJ whole genome shotgun (WGS) entry which is preliminary data.</text>
</comment>
<dbReference type="RefSeq" id="WP_343918035.1">
    <property type="nucleotide sequence ID" value="NZ_BAAAJT010000002.1"/>
</dbReference>
<dbReference type="SUPFAM" id="SSF53335">
    <property type="entry name" value="S-adenosyl-L-methionine-dependent methyltransferases"/>
    <property type="match status" value="1"/>
</dbReference>
<sequence length="454" mass="48946">MVTSSAPRPAFRHDVRGTPAEEWWRHPGRAALPDLELTDRDGAPVERLVVVAAHPDDESLGAAGLMTIAVASGVDVAVVVLTDGEGSHPASPTTPPEELAGVRRTECRAALDRLDEGIELEHAGLPDGGLSDEVASCAARITEAVGEGGGVLLVAPYRRDGHPDHEAAGRAAAAAARRTGARLVEYPVWLWHWARPEQAPWPEMRRLSLPPEVLATKQQAIAAHRTQLAGLSTAPGDEPLLGQDVLAHFSGPQELFVEEPATDPTLDELHRAVEEPWGVDTRWYEVRKRSLLSAFLPRQTFRRGLDVGCSTGAVTSDLALRCEELVAVDDSAAALSVARRRLRDHDHVRVERSTVPEGLPDGPFDLVVVSEMGYFLSPRDLTRLVAGVRARLSPDGVVVLCHWRHAVDGWLLDGQAVHRAFESGLGAGRLAAYVDRDVELLLLGPGDALPVPTR</sequence>
<dbReference type="InterPro" id="IPR003737">
    <property type="entry name" value="GlcNAc_PI_deacetylase-related"/>
</dbReference>
<dbReference type="SUPFAM" id="SSF102588">
    <property type="entry name" value="LmbE-like"/>
    <property type="match status" value="1"/>
</dbReference>
<dbReference type="Proteomes" id="UP001597351">
    <property type="component" value="Unassembled WGS sequence"/>
</dbReference>
<dbReference type="Pfam" id="PF02585">
    <property type="entry name" value="PIG-L"/>
    <property type="match status" value="1"/>
</dbReference>
<accession>A0ABW4TNY1</accession>
<protein>
    <submittedName>
        <fullName evidence="3">PIG-L family deacetylase</fullName>
    </submittedName>
</protein>
<dbReference type="Gene3D" id="3.40.50.150">
    <property type="entry name" value="Vaccinia Virus protein VP39"/>
    <property type="match status" value="1"/>
</dbReference>
<dbReference type="Pfam" id="PF13649">
    <property type="entry name" value="Methyltransf_25"/>
    <property type="match status" value="1"/>
</dbReference>
<keyword evidence="1" id="KW-0862">Zinc</keyword>
<feature type="domain" description="Methyltransferase" evidence="2">
    <location>
        <begin position="305"/>
        <end position="396"/>
    </location>
</feature>
<dbReference type="Gene3D" id="3.40.50.10320">
    <property type="entry name" value="LmbE-like"/>
    <property type="match status" value="1"/>
</dbReference>
<dbReference type="PANTHER" id="PTHR12993:SF29">
    <property type="entry name" value="BLR3841 PROTEIN"/>
    <property type="match status" value="1"/>
</dbReference>
<keyword evidence="4" id="KW-1185">Reference proteome</keyword>